<evidence type="ECO:0000313" key="2">
    <source>
        <dbReference type="Proteomes" id="UP001325248"/>
    </source>
</evidence>
<keyword evidence="2" id="KW-1185">Reference proteome</keyword>
<organism evidence="1 2">
    <name type="scientific">Blautia producta</name>
    <dbReference type="NCBI Taxonomy" id="33035"/>
    <lineage>
        <taxon>Bacteria</taxon>
        <taxon>Bacillati</taxon>
        <taxon>Bacillota</taxon>
        <taxon>Clostridia</taxon>
        <taxon>Lachnospirales</taxon>
        <taxon>Lachnospiraceae</taxon>
        <taxon>Blautia</taxon>
    </lineage>
</organism>
<evidence type="ECO:0000313" key="1">
    <source>
        <dbReference type="EMBL" id="WPX75143.1"/>
    </source>
</evidence>
<reference evidence="1" key="1">
    <citation type="submission" date="2023-10" db="EMBL/GenBank/DDBJ databases">
        <title>Genome sequence of Blautia coccoides DSM 935.</title>
        <authorList>
            <person name="Boeer T."/>
            <person name="Bengelsdorf F.R."/>
            <person name="Daniel R."/>
            <person name="Poehlein A."/>
        </authorList>
    </citation>
    <scope>NUCLEOTIDE SEQUENCE [LARGE SCALE GENOMIC DNA]</scope>
    <source>
        <strain evidence="1">DSM 935</strain>
    </source>
</reference>
<name>A0ABZ0UE22_9FIRM</name>
<dbReference type="Proteomes" id="UP001325248">
    <property type="component" value="Chromosome"/>
</dbReference>
<protein>
    <submittedName>
        <fullName evidence="1">Uncharacterized protein</fullName>
    </submittedName>
</protein>
<gene>
    <name evidence="1" type="ORF">BLCOC_35010</name>
</gene>
<proteinExistence type="predicted"/>
<accession>A0ABZ0UE22</accession>
<dbReference type="EMBL" id="CP136422">
    <property type="protein sequence ID" value="WPX75143.1"/>
    <property type="molecule type" value="Genomic_DNA"/>
</dbReference>
<sequence length="75" mass="8703">MYNGTQVVQPIGHTLNKGNRGVLIMTYRNIVIINDKEVDIKELTEEERKRLAEFWNRRAANAIGYQEVKSPKKIC</sequence>